<proteinExistence type="predicted"/>
<keyword evidence="2" id="KW-1185">Reference proteome</keyword>
<dbReference type="GO" id="GO:0003995">
    <property type="term" value="F:acyl-CoA dehydrogenase activity"/>
    <property type="evidence" value="ECO:0007669"/>
    <property type="project" value="TreeGrafter"/>
</dbReference>
<evidence type="ECO:0000313" key="1">
    <source>
        <dbReference type="EMBL" id="GAC58849.1"/>
    </source>
</evidence>
<accession>L7LD50</accession>
<evidence type="ECO:0000313" key="2">
    <source>
        <dbReference type="Proteomes" id="UP000053405"/>
    </source>
</evidence>
<dbReference type="STRING" id="1121927.GOHSU_55_00040"/>
<organism evidence="1 2">
    <name type="scientific">Gordonia hirsuta DSM 44140 = NBRC 16056</name>
    <dbReference type="NCBI Taxonomy" id="1121927"/>
    <lineage>
        <taxon>Bacteria</taxon>
        <taxon>Bacillati</taxon>
        <taxon>Actinomycetota</taxon>
        <taxon>Actinomycetes</taxon>
        <taxon>Mycobacteriales</taxon>
        <taxon>Gordoniaceae</taxon>
        <taxon>Gordonia</taxon>
    </lineage>
</organism>
<dbReference type="eggNOG" id="COG1960">
    <property type="taxonomic scope" value="Bacteria"/>
</dbReference>
<dbReference type="RefSeq" id="WP_005943645.1">
    <property type="nucleotide sequence ID" value="NZ_ATVK01000028.1"/>
</dbReference>
<name>L7LD50_9ACTN</name>
<dbReference type="SUPFAM" id="SSF56645">
    <property type="entry name" value="Acyl-CoA dehydrogenase NM domain-like"/>
    <property type="match status" value="1"/>
</dbReference>
<reference evidence="1 2" key="1">
    <citation type="submission" date="2012-12" db="EMBL/GenBank/DDBJ databases">
        <title>Whole genome shotgun sequence of Gordonia hirsuta NBRC 16056.</title>
        <authorList>
            <person name="Isaki-Nakamura S."/>
            <person name="Hosoyama A."/>
            <person name="Tsuchikane K."/>
            <person name="Katsumata H."/>
            <person name="Baba S."/>
            <person name="Yamazaki S."/>
            <person name="Fujita N."/>
        </authorList>
    </citation>
    <scope>NUCLEOTIDE SEQUENCE [LARGE SCALE GENOMIC DNA]</scope>
    <source>
        <strain evidence="1 2">NBRC 16056</strain>
    </source>
</reference>
<dbReference type="Proteomes" id="UP000053405">
    <property type="component" value="Unassembled WGS sequence"/>
</dbReference>
<dbReference type="PANTHER" id="PTHR43884">
    <property type="entry name" value="ACYL-COA DEHYDROGENASE"/>
    <property type="match status" value="1"/>
</dbReference>
<evidence type="ECO:0008006" key="3">
    <source>
        <dbReference type="Google" id="ProtNLM"/>
    </source>
</evidence>
<gene>
    <name evidence="1" type="ORF">GOHSU_55_00040</name>
</gene>
<dbReference type="PANTHER" id="PTHR43884:SF12">
    <property type="entry name" value="ISOVALERYL-COA DEHYDROGENASE, MITOCHONDRIAL-RELATED"/>
    <property type="match status" value="1"/>
</dbReference>
<sequence>MTGQTQELIDDAAALAAADADRADRAQVDTGEVIERFGALGALRIGYEDPATDRSGYAGLLGAVSAECMSSAFSLWAHRMVIEYLRAADGFDDELAALLSGQRSGSIAMATAMQELAGVGTIPTRAVPDGDGYRVYGRIAWASNIAPGTLVVFPARVAEDPDVAEDGGQRVILAATVGDDGLSVTQVEDLLALQATRSAMLKFDGVVVPAGGIVADSLDICRARRTTHLLWQSSFALGLAGRCLQVAAEQLDGAGAVLSAQHERLRSRHSELTERAAEYARDTEAVAPADITLLRYEAARIAQDAARHESALIGGRGYVTTSGTNRRLREASFLPVQSPSEVQLIAEMEKFGIDVVDNYAI</sequence>
<comment type="caution">
    <text evidence="1">The sequence shown here is derived from an EMBL/GenBank/DDBJ whole genome shotgun (WGS) entry which is preliminary data.</text>
</comment>
<dbReference type="AlphaFoldDB" id="L7LD50"/>
<dbReference type="EMBL" id="BANT01000055">
    <property type="protein sequence ID" value="GAC58849.1"/>
    <property type="molecule type" value="Genomic_DNA"/>
</dbReference>
<dbReference type="InterPro" id="IPR009100">
    <property type="entry name" value="AcylCoA_DH/oxidase_NM_dom_sf"/>
</dbReference>
<protein>
    <recommendedName>
        <fullName evidence="3">Acyl-CoA dehydrogenase</fullName>
    </recommendedName>
</protein>
<dbReference type="OrthoDB" id="3258691at2"/>
<dbReference type="InterPro" id="IPR046373">
    <property type="entry name" value="Acyl-CoA_Oxase/DH_mid-dom_sf"/>
</dbReference>
<dbReference type="Gene3D" id="2.40.110.10">
    <property type="entry name" value="Butyryl-CoA Dehydrogenase, subunit A, domain 2"/>
    <property type="match status" value="1"/>
</dbReference>